<dbReference type="EMBL" id="RJKX01000013">
    <property type="protein sequence ID" value="ROQ00157.1"/>
    <property type="molecule type" value="Genomic_DNA"/>
</dbReference>
<sequence length="233" mass="25655">MNLLLPQKSLVGIGLYTPAEAARLSDVPASRLVRWLKGHRIGARFYEPLWRPQVDLGDGSTHLGFRDLLQVKMADAFIGWGLPPQRVRLVIERAREWLGDEHPLATNRFKTDGRTIFMEVVEDSGDARLIDLARNQWTMRDIVAPFMKQVDFGDGGVPLRWWPAGRSGGVFLDPSHSFGQPIEADSHVPAAILAAASLAEGSVEAAARAWGVKVSSVRRAVAFEQILDQPSAA</sequence>
<organism evidence="1 2">
    <name type="scientific">Stella humosa</name>
    <dbReference type="NCBI Taxonomy" id="94"/>
    <lineage>
        <taxon>Bacteria</taxon>
        <taxon>Pseudomonadati</taxon>
        <taxon>Pseudomonadota</taxon>
        <taxon>Alphaproteobacteria</taxon>
        <taxon>Rhodospirillales</taxon>
        <taxon>Stellaceae</taxon>
        <taxon>Stella</taxon>
    </lineage>
</organism>
<comment type="caution">
    <text evidence="1">The sequence shown here is derived from an EMBL/GenBank/DDBJ whole genome shotgun (WGS) entry which is preliminary data.</text>
</comment>
<name>A0A3N1MBS8_9PROT</name>
<accession>A0A3N1MBS8</accession>
<evidence type="ECO:0000313" key="2">
    <source>
        <dbReference type="Proteomes" id="UP000278222"/>
    </source>
</evidence>
<proteinExistence type="predicted"/>
<dbReference type="Proteomes" id="UP000278222">
    <property type="component" value="Unassembled WGS sequence"/>
</dbReference>
<dbReference type="AlphaFoldDB" id="A0A3N1MBS8"/>
<dbReference type="OrthoDB" id="940717at2"/>
<evidence type="ECO:0008006" key="3">
    <source>
        <dbReference type="Google" id="ProtNLM"/>
    </source>
</evidence>
<dbReference type="RefSeq" id="WP_123689465.1">
    <property type="nucleotide sequence ID" value="NZ_AP019700.1"/>
</dbReference>
<keyword evidence="2" id="KW-1185">Reference proteome</keyword>
<protein>
    <recommendedName>
        <fullName evidence="3">DUF433 domain-containing protein</fullName>
    </recommendedName>
</protein>
<reference evidence="1 2" key="1">
    <citation type="submission" date="2018-11" db="EMBL/GenBank/DDBJ databases">
        <title>Genomic Encyclopedia of Type Strains, Phase IV (KMG-IV): sequencing the most valuable type-strain genomes for metagenomic binning, comparative biology and taxonomic classification.</title>
        <authorList>
            <person name="Goeker M."/>
        </authorList>
    </citation>
    <scope>NUCLEOTIDE SEQUENCE [LARGE SCALE GENOMIC DNA]</scope>
    <source>
        <strain evidence="1 2">DSM 5900</strain>
    </source>
</reference>
<gene>
    <name evidence="1" type="ORF">EDC65_1953</name>
</gene>
<evidence type="ECO:0000313" key="1">
    <source>
        <dbReference type="EMBL" id="ROQ00157.1"/>
    </source>
</evidence>